<proteinExistence type="predicted"/>
<accession>G7GZW1</accession>
<protein>
    <submittedName>
        <fullName evidence="2">Uncharacterized protein</fullName>
    </submittedName>
</protein>
<sequence>RQTDIDKLTATSGPNNRAVGQNPRQWETLYQHTGPHAGRVTWRLRCHDGLAGTPRINHAHHPADLARNTINHIRDKGGKRSARHEHDPDPPDRPAKPDQPSKTTDSQVDRRLCTRLGYTVL</sequence>
<reference evidence="2 3" key="1">
    <citation type="submission" date="2011-11" db="EMBL/GenBank/DDBJ databases">
        <title>Whole genome shotgun sequence of Gordonia araii NBRC 100433.</title>
        <authorList>
            <person name="Yoshida Y."/>
            <person name="Hosoyama A."/>
            <person name="Tsuchikane K."/>
            <person name="Katsumata H."/>
            <person name="Yamazaki S."/>
            <person name="Fujita N."/>
        </authorList>
    </citation>
    <scope>NUCLEOTIDE SEQUENCE [LARGE SCALE GENOMIC DNA]</scope>
    <source>
        <strain evidence="2 3">NBRC 100433</strain>
    </source>
</reference>
<feature type="region of interest" description="Disordered" evidence="1">
    <location>
        <begin position="53"/>
        <end position="111"/>
    </location>
</feature>
<name>G7GZW1_9ACTN</name>
<dbReference type="Proteomes" id="UP000035088">
    <property type="component" value="Unassembled WGS sequence"/>
</dbReference>
<feature type="compositionally biased region" description="Polar residues" evidence="1">
    <location>
        <begin position="9"/>
        <end position="23"/>
    </location>
</feature>
<feature type="non-terminal residue" evidence="2">
    <location>
        <position position="1"/>
    </location>
</feature>
<comment type="caution">
    <text evidence="2">The sequence shown here is derived from an EMBL/GenBank/DDBJ whole genome shotgun (WGS) entry which is preliminary data.</text>
</comment>
<dbReference type="EMBL" id="BAEE01000028">
    <property type="protein sequence ID" value="GAB09136.1"/>
    <property type="molecule type" value="Genomic_DNA"/>
</dbReference>
<feature type="region of interest" description="Disordered" evidence="1">
    <location>
        <begin position="1"/>
        <end position="23"/>
    </location>
</feature>
<evidence type="ECO:0000313" key="3">
    <source>
        <dbReference type="Proteomes" id="UP000035088"/>
    </source>
</evidence>
<organism evidence="2 3">
    <name type="scientific">Gordonia araii NBRC 100433</name>
    <dbReference type="NCBI Taxonomy" id="1073574"/>
    <lineage>
        <taxon>Bacteria</taxon>
        <taxon>Bacillati</taxon>
        <taxon>Actinomycetota</taxon>
        <taxon>Actinomycetes</taxon>
        <taxon>Mycobacteriales</taxon>
        <taxon>Gordoniaceae</taxon>
        <taxon>Gordonia</taxon>
    </lineage>
</organism>
<feature type="compositionally biased region" description="Basic and acidic residues" evidence="1">
    <location>
        <begin position="72"/>
        <end position="96"/>
    </location>
</feature>
<gene>
    <name evidence="2" type="ORF">GOARA_028_00470</name>
</gene>
<evidence type="ECO:0000256" key="1">
    <source>
        <dbReference type="SAM" id="MobiDB-lite"/>
    </source>
</evidence>
<dbReference type="AlphaFoldDB" id="G7GZW1"/>
<evidence type="ECO:0000313" key="2">
    <source>
        <dbReference type="EMBL" id="GAB09136.1"/>
    </source>
</evidence>
<keyword evidence="3" id="KW-1185">Reference proteome</keyword>